<keyword evidence="4" id="KW-0255">Endonuclease</keyword>
<evidence type="ECO:0000256" key="2">
    <source>
        <dbReference type="ARBA" id="ARBA00022695"/>
    </source>
</evidence>
<evidence type="ECO:0000256" key="5">
    <source>
        <dbReference type="ARBA" id="ARBA00022801"/>
    </source>
</evidence>
<dbReference type="PANTHER" id="PTHR48475:SF2">
    <property type="entry name" value="RIBONUCLEASE H"/>
    <property type="match status" value="1"/>
</dbReference>
<evidence type="ECO:0000259" key="8">
    <source>
        <dbReference type="Pfam" id="PF00078"/>
    </source>
</evidence>
<dbReference type="AlphaFoldDB" id="A0A699HTD4"/>
<feature type="region of interest" description="Disordered" evidence="7">
    <location>
        <begin position="149"/>
        <end position="169"/>
    </location>
</feature>
<name>A0A699HTD4_TANCI</name>
<protein>
    <recommendedName>
        <fullName evidence="12">Reverse transcriptase domain-containing protein</fullName>
    </recommendedName>
</protein>
<evidence type="ECO:0000256" key="7">
    <source>
        <dbReference type="SAM" id="MobiDB-lite"/>
    </source>
</evidence>
<dbReference type="InterPro" id="IPR012337">
    <property type="entry name" value="RNaseH-like_sf"/>
</dbReference>
<feature type="domain" description="RNase H type-1" evidence="9">
    <location>
        <begin position="784"/>
        <end position="869"/>
    </location>
</feature>
<feature type="compositionally biased region" description="Basic and acidic residues" evidence="7">
    <location>
        <begin position="149"/>
        <end position="158"/>
    </location>
</feature>
<keyword evidence="3" id="KW-0540">Nuclease</keyword>
<dbReference type="Pfam" id="PF00078">
    <property type="entry name" value="RVT_1"/>
    <property type="match status" value="1"/>
</dbReference>
<keyword evidence="6" id="KW-0695">RNA-directed DNA polymerase</keyword>
<evidence type="ECO:0000256" key="6">
    <source>
        <dbReference type="ARBA" id="ARBA00022918"/>
    </source>
</evidence>
<keyword evidence="1" id="KW-0808">Transferase</keyword>
<dbReference type="InterPro" id="IPR036397">
    <property type="entry name" value="RNaseH_sf"/>
</dbReference>
<feature type="domain" description="Reverse transcriptase" evidence="8">
    <location>
        <begin position="459"/>
        <end position="561"/>
    </location>
</feature>
<evidence type="ECO:0000313" key="11">
    <source>
        <dbReference type="EMBL" id="GEY66245.1"/>
    </source>
</evidence>
<proteinExistence type="predicted"/>
<dbReference type="CDD" id="cd09279">
    <property type="entry name" value="RNase_HI_like"/>
    <property type="match status" value="1"/>
</dbReference>
<comment type="caution">
    <text evidence="11">The sequence shown here is derived from an EMBL/GenBank/DDBJ whole genome shotgun (WGS) entry which is preliminary data.</text>
</comment>
<dbReference type="Pfam" id="PF17917">
    <property type="entry name" value="RT_RNaseH"/>
    <property type="match status" value="1"/>
</dbReference>
<dbReference type="GO" id="GO:0004523">
    <property type="term" value="F:RNA-DNA hybrid ribonuclease activity"/>
    <property type="evidence" value="ECO:0007669"/>
    <property type="project" value="InterPro"/>
</dbReference>
<dbReference type="Pfam" id="PF13456">
    <property type="entry name" value="RVT_3"/>
    <property type="match status" value="1"/>
</dbReference>
<keyword evidence="5" id="KW-0378">Hydrolase</keyword>
<dbReference type="InterPro" id="IPR041373">
    <property type="entry name" value="RT_RNaseH"/>
</dbReference>
<accession>A0A699HTD4</accession>
<dbReference type="Gene3D" id="3.30.70.270">
    <property type="match status" value="2"/>
</dbReference>
<gene>
    <name evidence="11" type="ORF">Tci_438219</name>
</gene>
<reference evidence="11" key="1">
    <citation type="journal article" date="2019" name="Sci. Rep.">
        <title>Draft genome of Tanacetum cinerariifolium, the natural source of mosquito coil.</title>
        <authorList>
            <person name="Yamashiro T."/>
            <person name="Shiraishi A."/>
            <person name="Satake H."/>
            <person name="Nakayama K."/>
        </authorList>
    </citation>
    <scope>NUCLEOTIDE SEQUENCE</scope>
</reference>
<evidence type="ECO:0008006" key="12">
    <source>
        <dbReference type="Google" id="ProtNLM"/>
    </source>
</evidence>
<dbReference type="InterPro" id="IPR000477">
    <property type="entry name" value="RT_dom"/>
</dbReference>
<dbReference type="PANTHER" id="PTHR48475">
    <property type="entry name" value="RIBONUCLEASE H"/>
    <property type="match status" value="1"/>
</dbReference>
<dbReference type="InterPro" id="IPR043128">
    <property type="entry name" value="Rev_trsase/Diguanyl_cyclase"/>
</dbReference>
<evidence type="ECO:0000259" key="10">
    <source>
        <dbReference type="Pfam" id="PF17917"/>
    </source>
</evidence>
<keyword evidence="2" id="KW-0548">Nucleotidyltransferase</keyword>
<dbReference type="InterPro" id="IPR043502">
    <property type="entry name" value="DNA/RNA_pol_sf"/>
</dbReference>
<evidence type="ECO:0000256" key="3">
    <source>
        <dbReference type="ARBA" id="ARBA00022722"/>
    </source>
</evidence>
<dbReference type="GO" id="GO:0003676">
    <property type="term" value="F:nucleic acid binding"/>
    <property type="evidence" value="ECO:0007669"/>
    <property type="project" value="InterPro"/>
</dbReference>
<evidence type="ECO:0000256" key="4">
    <source>
        <dbReference type="ARBA" id="ARBA00022759"/>
    </source>
</evidence>
<dbReference type="Gene3D" id="3.30.420.10">
    <property type="entry name" value="Ribonuclease H-like superfamily/Ribonuclease H"/>
    <property type="match status" value="1"/>
</dbReference>
<dbReference type="SUPFAM" id="SSF53098">
    <property type="entry name" value="Ribonuclease H-like"/>
    <property type="match status" value="1"/>
</dbReference>
<dbReference type="EMBL" id="BKCJ010198041">
    <property type="protein sequence ID" value="GEY66245.1"/>
    <property type="molecule type" value="Genomic_DNA"/>
</dbReference>
<dbReference type="Gene3D" id="3.10.10.10">
    <property type="entry name" value="HIV Type 1 Reverse Transcriptase, subunit A, domain 1"/>
    <property type="match status" value="1"/>
</dbReference>
<organism evidence="11">
    <name type="scientific">Tanacetum cinerariifolium</name>
    <name type="common">Dalmatian daisy</name>
    <name type="synonym">Chrysanthemum cinerariifolium</name>
    <dbReference type="NCBI Taxonomy" id="118510"/>
    <lineage>
        <taxon>Eukaryota</taxon>
        <taxon>Viridiplantae</taxon>
        <taxon>Streptophyta</taxon>
        <taxon>Embryophyta</taxon>
        <taxon>Tracheophyta</taxon>
        <taxon>Spermatophyta</taxon>
        <taxon>Magnoliopsida</taxon>
        <taxon>eudicotyledons</taxon>
        <taxon>Gunneridae</taxon>
        <taxon>Pentapetalae</taxon>
        <taxon>asterids</taxon>
        <taxon>campanulids</taxon>
        <taxon>Asterales</taxon>
        <taxon>Asteraceae</taxon>
        <taxon>Asteroideae</taxon>
        <taxon>Anthemideae</taxon>
        <taxon>Anthemidinae</taxon>
        <taxon>Tanacetum</taxon>
    </lineage>
</organism>
<dbReference type="CDD" id="cd01647">
    <property type="entry name" value="RT_LTR"/>
    <property type="match status" value="1"/>
</dbReference>
<dbReference type="SUPFAM" id="SSF56672">
    <property type="entry name" value="DNA/RNA polymerases"/>
    <property type="match status" value="1"/>
</dbReference>
<sequence length="1147" mass="129665">MVAAEIGENDGDGWSIGQRLTLVAGDHPLILTLEFGHGVTPGARLTRVLPLRVGATPHQWPEISSDTERPLRADIYRMGDHYQPYITPRAPDGRYDNRRREVNHLRLDSLTKLPSEILATELQLRLPSCPPTLEIALESEKLNHLIKDVRQRGSDKGKQTTNNNGRRKVINMVRQSNNGLKRKSLYKQSEEWIDVPITFPPISTDDVSDGPLIVEAEVEGYWIRMVFMDQGAAKHCFDNLSPDIKAQLALTQTELVGFSGKQLIPIGKIELKVCFGGGWRTCLLELWAISSTIHGMMKFPTPKGIATVCARAKPIYECRWSERKVVEQEVTVKETEETRNMSMEEEEKVLVNPAFPEQTITIGTQFSAKCHEQLVCLLKYNMDVFAWQPSDMGRVPRRLVRYALNVNHSVPPVAQKRRVLGTEKSKVVTKEVEEWVEVGIVRPVQYPTWISNPVLVKKMSKEDEDKTAFYTDQGTYYYVKMSFGLKNVGATYQRLIDSAFRKQLGRNLEAYVDDMVIKSKTEQDMIMNIAEMFDNLRKINMKLNPIKCSFDIGEGKFLGYMVTSEGIRANPKKTKAIADMQSSKTLKEMQSLSGKLAALNRFLSRFAERSLPFFETLKNITKENKEDYRWIEEQIYIPGVGEVHLRVTHTHHSGVKKTLFVYLATSHDAVNGVLVAGRKGKQTPIRYVSRTLHEAGRNYAPLENLALCLLHISRRLRRYFKAHPIKVITDQPIKQILNKPEVSGKLAKYAVEIGVYNITYISRTAVKVGQKDSKGWTLYTNGASSQKGVGAGLVLIDSSGTEYTYAIRLNFPSTNNEAKYETLLAGLRIARKMKVQTLDVQVDSKLVACQMKGEFVASNEGMEKILGQSKRASGTIQEEVSTIVEEEEDNWMTLIIKCLEEGVWPTAENKVRTLRMKISQYMVEDGVLFKKSYLSPMLRCVGPLQANYIIKEVHEGACGMHAGASLTCGSEAVIPVEIGMPTYRTIHFNESQNEEEMRLNLDLSQERRETAAIREAKYKKKVEQYYNKRVRPMSFKVGDFVYRKNATNRVENQGKLGPNWEGPYRDNQVVVPKGMSELVFREVDGGCWIVLSAAPPKVTPSGEGASGCTGHNSLNDKSHESAIFWTYVRIKKLMLKIRSPRVVIVSS</sequence>
<evidence type="ECO:0000256" key="1">
    <source>
        <dbReference type="ARBA" id="ARBA00022679"/>
    </source>
</evidence>
<dbReference type="InterPro" id="IPR002156">
    <property type="entry name" value="RNaseH_domain"/>
</dbReference>
<feature type="domain" description="Reverse transcriptase RNase H-like" evidence="10">
    <location>
        <begin position="656"/>
        <end position="753"/>
    </location>
</feature>
<dbReference type="GO" id="GO:0003964">
    <property type="term" value="F:RNA-directed DNA polymerase activity"/>
    <property type="evidence" value="ECO:0007669"/>
    <property type="project" value="UniProtKB-KW"/>
</dbReference>
<evidence type="ECO:0000259" key="9">
    <source>
        <dbReference type="Pfam" id="PF13456"/>
    </source>
</evidence>